<dbReference type="EMBL" id="BAABGA010000022">
    <property type="protein sequence ID" value="GAA4450990.1"/>
    <property type="molecule type" value="Genomic_DNA"/>
</dbReference>
<proteinExistence type="predicted"/>
<keyword evidence="1" id="KW-0809">Transit peptide</keyword>
<keyword evidence="3" id="KW-1185">Reference proteome</keyword>
<organism evidence="2 3">
    <name type="scientific">Novipirellula rosea</name>
    <dbReference type="NCBI Taxonomy" id="1031540"/>
    <lineage>
        <taxon>Bacteria</taxon>
        <taxon>Pseudomonadati</taxon>
        <taxon>Planctomycetota</taxon>
        <taxon>Planctomycetia</taxon>
        <taxon>Pirellulales</taxon>
        <taxon>Pirellulaceae</taxon>
        <taxon>Novipirellula</taxon>
    </lineage>
</organism>
<dbReference type="PANTHER" id="PTHR22602">
    <property type="entry name" value="TRANSFERASE CAF17, MITOCHONDRIAL-RELATED"/>
    <property type="match status" value="1"/>
</dbReference>
<dbReference type="InterPro" id="IPR027266">
    <property type="entry name" value="TrmE/GcvT-like"/>
</dbReference>
<accession>A0ABP8MLL5</accession>
<sequence>MTTSQIHLLSSLSVVDIDGADAAVILHNLTTNEVKSLEAGQGCESFVTDVRGKTLGHFHIYRRENGFRLIGAAGVAEKRQSETFAAHADRYTIREDAVVTIRDDEFVGFLFSSLPSAPHEDPLTWWDGSIGETAGATYRVRWLNDASWMVLIARSDLDAAMASVNEGLTEPLGDEASFHHARTVAGFPWYGIDIDESNLPQEINRDEWTISFTKGCYLGQETVARLDALGQVQKKRVRLSIEGTLPEPGTTLESDGKTVVRLTSVTKLDDQQGLAIGFARRTHFDPGATATCEGCVATVIE</sequence>
<protein>
    <submittedName>
        <fullName evidence="2">Aminomethyltransferase</fullName>
    </submittedName>
</protein>
<dbReference type="RefSeq" id="WP_345321266.1">
    <property type="nucleotide sequence ID" value="NZ_BAABGA010000022.1"/>
</dbReference>
<gene>
    <name evidence="2" type="ORF">GCM10023156_17960</name>
</gene>
<dbReference type="SUPFAM" id="SSF103025">
    <property type="entry name" value="Folate-binding domain"/>
    <property type="match status" value="1"/>
</dbReference>
<evidence type="ECO:0000256" key="1">
    <source>
        <dbReference type="ARBA" id="ARBA00022946"/>
    </source>
</evidence>
<comment type="caution">
    <text evidence="2">The sequence shown here is derived from an EMBL/GenBank/DDBJ whole genome shotgun (WGS) entry which is preliminary data.</text>
</comment>
<dbReference type="Proteomes" id="UP001500840">
    <property type="component" value="Unassembled WGS sequence"/>
</dbReference>
<dbReference type="PANTHER" id="PTHR22602:SF0">
    <property type="entry name" value="TRANSFERASE CAF17, MITOCHONDRIAL-RELATED"/>
    <property type="match status" value="1"/>
</dbReference>
<dbReference type="PIRSF" id="PIRSF006487">
    <property type="entry name" value="GcvT"/>
    <property type="match status" value="1"/>
</dbReference>
<evidence type="ECO:0000313" key="3">
    <source>
        <dbReference type="Proteomes" id="UP001500840"/>
    </source>
</evidence>
<evidence type="ECO:0000313" key="2">
    <source>
        <dbReference type="EMBL" id="GAA4450990.1"/>
    </source>
</evidence>
<dbReference type="Gene3D" id="3.30.1360.120">
    <property type="entry name" value="Probable tRNA modification gtpase trme, domain 1"/>
    <property type="match status" value="1"/>
</dbReference>
<dbReference type="InterPro" id="IPR017703">
    <property type="entry name" value="YgfZ/GCV_T_CS"/>
</dbReference>
<dbReference type="InterPro" id="IPR045179">
    <property type="entry name" value="YgfZ/GcvT"/>
</dbReference>
<dbReference type="NCBIfam" id="TIGR03317">
    <property type="entry name" value="ygfZ_signature"/>
    <property type="match status" value="1"/>
</dbReference>
<reference evidence="3" key="1">
    <citation type="journal article" date="2019" name="Int. J. Syst. Evol. Microbiol.">
        <title>The Global Catalogue of Microorganisms (GCM) 10K type strain sequencing project: providing services to taxonomists for standard genome sequencing and annotation.</title>
        <authorList>
            <consortium name="The Broad Institute Genomics Platform"/>
            <consortium name="The Broad Institute Genome Sequencing Center for Infectious Disease"/>
            <person name="Wu L."/>
            <person name="Ma J."/>
        </authorList>
    </citation>
    <scope>NUCLEOTIDE SEQUENCE [LARGE SCALE GENOMIC DNA]</scope>
    <source>
        <strain evidence="3">JCM 17759</strain>
    </source>
</reference>
<name>A0ABP8MLL5_9BACT</name>